<evidence type="ECO:0000313" key="2">
    <source>
        <dbReference type="Proteomes" id="UP000002068"/>
    </source>
</evidence>
<dbReference type="AlphaFoldDB" id="A0A0H3N039"/>
<dbReference type="Pfam" id="PF19848">
    <property type="entry name" value="DUF6323"/>
    <property type="match status" value="1"/>
</dbReference>
<dbReference type="HOGENOM" id="CLU_129792_0_0_9"/>
<accession>A0A0H3N039</accession>
<evidence type="ECO:0000313" key="1">
    <source>
        <dbReference type="EMBL" id="CBA61521.1"/>
    </source>
</evidence>
<reference evidence="1 2" key="1">
    <citation type="journal article" date="2009" name="Genome Biol.">
        <title>Comparative genome and phenotypic analysis of Clostridium difficile 027 strains provides insight into the evolution of a hypervirulent bacterium.</title>
        <authorList>
            <person name="Stabler R.A."/>
            <person name="He M."/>
            <person name="Dawson L."/>
            <person name="Martin M."/>
            <person name="Valiente E."/>
            <person name="Corton C."/>
            <person name="Lawley T.D."/>
            <person name="Sebaihia M."/>
            <person name="Quail M.A."/>
            <person name="Rose G."/>
            <person name="Gerding D.N."/>
            <person name="Gibert M."/>
            <person name="Popoff M.R."/>
            <person name="Parkhill J."/>
            <person name="Dougan G."/>
            <person name="Wren B.W."/>
        </authorList>
    </citation>
    <scope>NUCLEOTIDE SEQUENCE [LARGE SCALE GENOMIC DNA]</scope>
    <source>
        <strain evidence="1 2">CD196</strain>
    </source>
</reference>
<name>A0A0H3N039_CLODC</name>
<dbReference type="EMBL" id="FN538970">
    <property type="protein sequence ID" value="CBA61521.1"/>
    <property type="molecule type" value="Genomic_DNA"/>
</dbReference>
<organism evidence="1 2">
    <name type="scientific">Clostridioides difficile (strain CD196)</name>
    <name type="common">Peptoclostridium difficile</name>
    <dbReference type="NCBI Taxonomy" id="645462"/>
    <lineage>
        <taxon>Bacteria</taxon>
        <taxon>Bacillati</taxon>
        <taxon>Bacillota</taxon>
        <taxon>Clostridia</taxon>
        <taxon>Peptostreptococcales</taxon>
        <taxon>Peptostreptococcaceae</taxon>
        <taxon>Clostridioides</taxon>
    </lineage>
</organism>
<dbReference type="Proteomes" id="UP000002068">
    <property type="component" value="Chromosome"/>
</dbReference>
<protein>
    <submittedName>
        <fullName evidence="1">Uncharacterized protein</fullName>
    </submittedName>
</protein>
<dbReference type="InterPro" id="IPR046286">
    <property type="entry name" value="DUF6323"/>
</dbReference>
<gene>
    <name evidence="1" type="ordered locus">CD196_0796</name>
</gene>
<dbReference type="KEGG" id="cdc:CD196_0796"/>
<sequence length="154" mass="17914">MKKIKKENLKMISPIILSSINQNLKEIERNELLETNIESGDYGLALSESDVKDIINSRDNTLKGYGRIELDIKVTKQLIENIYTSQYTNVDNYLEAINDMQEIFYYLKNETDDKICDDEIIEILGEFYEKFSGNMDNVRGEADEFAKKFKFGEV</sequence>
<proteinExistence type="predicted"/>